<evidence type="ECO:0000313" key="1">
    <source>
        <dbReference type="EMBL" id="QTH71550.1"/>
    </source>
</evidence>
<dbReference type="Pfam" id="PF07152">
    <property type="entry name" value="YaeQ"/>
    <property type="match status" value="1"/>
</dbReference>
<dbReference type="AlphaFoldDB" id="A0A975DH21"/>
<organism evidence="1 2">
    <name type="scientific">Pseudoalteromonas xiamenensis</name>
    <dbReference type="NCBI Taxonomy" id="882626"/>
    <lineage>
        <taxon>Bacteria</taxon>
        <taxon>Pseudomonadati</taxon>
        <taxon>Pseudomonadota</taxon>
        <taxon>Gammaproteobacteria</taxon>
        <taxon>Alteromonadales</taxon>
        <taxon>Pseudoalteromonadaceae</taxon>
        <taxon>Pseudoalteromonas</taxon>
    </lineage>
</organism>
<dbReference type="KEGG" id="pxi:J5O05_00775"/>
<dbReference type="RefSeq" id="WP_208843176.1">
    <property type="nucleotide sequence ID" value="NZ_CP072133.1"/>
</dbReference>
<evidence type="ECO:0000313" key="2">
    <source>
        <dbReference type="Proteomes" id="UP000664904"/>
    </source>
</evidence>
<reference evidence="1" key="1">
    <citation type="submission" date="2021-03" db="EMBL/GenBank/DDBJ databases">
        <title>Complete Genome of Pseudoalteromonas xiamenensis STKMTI.2, a new potential marine bacterium producing anti-Vibrio compounds.</title>
        <authorList>
            <person name="Handayani D.P."/>
            <person name="Isnansetyo A."/>
            <person name="Istiqomah I."/>
            <person name="Jumina J."/>
        </authorList>
    </citation>
    <scope>NUCLEOTIDE SEQUENCE</scope>
    <source>
        <strain evidence="1">STKMTI.2</strain>
    </source>
</reference>
<dbReference type="InterPro" id="IPR009822">
    <property type="entry name" value="YaeQ"/>
</dbReference>
<sequence>MNPFVCKARINIADLFHHVNHLESFTTAVGRRESLTHFVLKLVGYCALSYLPHTHWKKDEFKPMPDVWLENEVGDVLVGVFCDNLELSEMIKYAKVYDKVVMLQVKEAVHIDLASLQHVHNLSIFLLDAEFIERLSESITQSLHWDVVIDNGLIAVSNKSDYFESQIYKLK</sequence>
<dbReference type="SUPFAM" id="SSF52980">
    <property type="entry name" value="Restriction endonuclease-like"/>
    <property type="match status" value="1"/>
</dbReference>
<dbReference type="Gene3D" id="3.10.640.10">
    <property type="entry name" value="Restriction endonuclease-like alpha-beta roll domain"/>
    <property type="match status" value="1"/>
</dbReference>
<accession>A0A975DH21</accession>
<keyword evidence="2" id="KW-1185">Reference proteome</keyword>
<dbReference type="EMBL" id="CP072133">
    <property type="protein sequence ID" value="QTH71550.1"/>
    <property type="molecule type" value="Genomic_DNA"/>
</dbReference>
<gene>
    <name evidence="1" type="ORF">J5O05_00775</name>
</gene>
<dbReference type="Proteomes" id="UP000664904">
    <property type="component" value="Chromosome"/>
</dbReference>
<name>A0A975DH21_9GAMM</name>
<proteinExistence type="predicted"/>
<dbReference type="InterPro" id="IPR038590">
    <property type="entry name" value="YaeQ_sf"/>
</dbReference>
<protein>
    <submittedName>
        <fullName evidence="1">YaeQ family protein</fullName>
    </submittedName>
</protein>
<dbReference type="InterPro" id="IPR011335">
    <property type="entry name" value="Restrct_endonuc-II-like"/>
</dbReference>